<proteinExistence type="inferred from homology"/>
<dbReference type="AlphaFoldDB" id="A0A222E1R8"/>
<dbReference type="PROSITE" id="PS50931">
    <property type="entry name" value="HTH_LYSR"/>
    <property type="match status" value="1"/>
</dbReference>
<dbReference type="Proteomes" id="UP000203589">
    <property type="component" value="Chromosome"/>
</dbReference>
<dbReference type="GO" id="GO:0010628">
    <property type="term" value="P:positive regulation of gene expression"/>
    <property type="evidence" value="ECO:0007669"/>
    <property type="project" value="TreeGrafter"/>
</dbReference>
<dbReference type="InterPro" id="IPR036390">
    <property type="entry name" value="WH_DNA-bd_sf"/>
</dbReference>
<protein>
    <submittedName>
        <fullName evidence="6">HTH-type transcriptional regulator CynR</fullName>
    </submittedName>
</protein>
<dbReference type="SUPFAM" id="SSF46785">
    <property type="entry name" value="Winged helix' DNA-binding domain"/>
    <property type="match status" value="1"/>
</dbReference>
<accession>A0A222E1R8</accession>
<gene>
    <name evidence="6" type="ORF">ANTHELSMS3_01380</name>
</gene>
<dbReference type="PRINTS" id="PR00039">
    <property type="entry name" value="HTHLYSR"/>
</dbReference>
<keyword evidence="7" id="KW-1185">Reference proteome</keyword>
<dbReference type="SUPFAM" id="SSF53850">
    <property type="entry name" value="Periplasmic binding protein-like II"/>
    <property type="match status" value="1"/>
</dbReference>
<evidence type="ECO:0000313" key="6">
    <source>
        <dbReference type="EMBL" id="ASP20082.1"/>
    </source>
</evidence>
<dbReference type="Gene3D" id="1.10.10.10">
    <property type="entry name" value="Winged helix-like DNA-binding domain superfamily/Winged helix DNA-binding domain"/>
    <property type="match status" value="1"/>
</dbReference>
<dbReference type="OrthoDB" id="7260751at2"/>
<evidence type="ECO:0000313" key="7">
    <source>
        <dbReference type="Proteomes" id="UP000203589"/>
    </source>
</evidence>
<dbReference type="Gene3D" id="3.40.190.290">
    <property type="match status" value="1"/>
</dbReference>
<keyword evidence="3" id="KW-0238">DNA-binding</keyword>
<dbReference type="GO" id="GO:0043565">
    <property type="term" value="F:sequence-specific DNA binding"/>
    <property type="evidence" value="ECO:0007669"/>
    <property type="project" value="TreeGrafter"/>
</dbReference>
<keyword evidence="2" id="KW-0805">Transcription regulation</keyword>
<evidence type="ECO:0000256" key="2">
    <source>
        <dbReference type="ARBA" id="ARBA00023015"/>
    </source>
</evidence>
<dbReference type="EMBL" id="CP022540">
    <property type="protein sequence ID" value="ASP20082.1"/>
    <property type="molecule type" value="Genomic_DNA"/>
</dbReference>
<organism evidence="6 7">
    <name type="scientific">Antarctobacter heliothermus</name>
    <dbReference type="NCBI Taxonomy" id="74033"/>
    <lineage>
        <taxon>Bacteria</taxon>
        <taxon>Pseudomonadati</taxon>
        <taxon>Pseudomonadota</taxon>
        <taxon>Alphaproteobacteria</taxon>
        <taxon>Rhodobacterales</taxon>
        <taxon>Roseobacteraceae</taxon>
        <taxon>Antarctobacter</taxon>
    </lineage>
</organism>
<dbReference type="GO" id="GO:0003700">
    <property type="term" value="F:DNA-binding transcription factor activity"/>
    <property type="evidence" value="ECO:0007669"/>
    <property type="project" value="InterPro"/>
</dbReference>
<evidence type="ECO:0000256" key="4">
    <source>
        <dbReference type="ARBA" id="ARBA00023163"/>
    </source>
</evidence>
<evidence type="ECO:0000256" key="1">
    <source>
        <dbReference type="ARBA" id="ARBA00009437"/>
    </source>
</evidence>
<dbReference type="InterPro" id="IPR000847">
    <property type="entry name" value="LysR_HTH_N"/>
</dbReference>
<dbReference type="Pfam" id="PF00126">
    <property type="entry name" value="HTH_1"/>
    <property type="match status" value="1"/>
</dbReference>
<feature type="domain" description="HTH lysR-type" evidence="5">
    <location>
        <begin position="4"/>
        <end position="61"/>
    </location>
</feature>
<sequence length="308" mass="33708">MSKITLRQLRALDAVIQAGNANKAAENIAISQPALSQLISNLEHFSGLKLFDRNNRRLVPTEEAYLLNFYANEIFSGLNQIDQVASEIRSRARGKITLACSPALSGSFAASVLAPYLKERPNLEINLQSTRLHRSIDMLSRGRCDLGVILGKTAPSPELKTWKSYQLPMVCVMPPDHPLTAKKTITTQDFKDEPLVLLSTPNAFRDDVLAQRAEQKTQSTGFFEANLGETVCAMIAQGLGIGVANPFLGELFSSTGAVEIRPMSPQYPMSIDLCTPSGGRESLIVNDLIDLFAAAIEDFLKAYPIEPK</sequence>
<dbReference type="Pfam" id="PF03466">
    <property type="entry name" value="LysR_substrate"/>
    <property type="match status" value="1"/>
</dbReference>
<dbReference type="KEGG" id="aht:ANTHELSMS3_01380"/>
<dbReference type="PANTHER" id="PTHR30427">
    <property type="entry name" value="TRANSCRIPTIONAL ACTIVATOR PROTEIN LYSR"/>
    <property type="match status" value="1"/>
</dbReference>
<evidence type="ECO:0000259" key="5">
    <source>
        <dbReference type="PROSITE" id="PS50931"/>
    </source>
</evidence>
<dbReference type="RefSeq" id="WP_094034218.1">
    <property type="nucleotide sequence ID" value="NZ_CP022540.1"/>
</dbReference>
<evidence type="ECO:0000256" key="3">
    <source>
        <dbReference type="ARBA" id="ARBA00023125"/>
    </source>
</evidence>
<comment type="similarity">
    <text evidence="1">Belongs to the LysR transcriptional regulatory family.</text>
</comment>
<reference evidence="6 7" key="1">
    <citation type="submission" date="2017-07" db="EMBL/GenBank/DDBJ databases">
        <title>Genome Sequence of Antarctobacter heliothermus Strain SMS3 Isolated from a culture of the Diatom Skeletonema marinoi.</title>
        <authorList>
            <person name="Topel M."/>
            <person name="Pinder M.I.M."/>
            <person name="Johansson O.N."/>
            <person name="Kourtchenko O."/>
            <person name="Godhe A."/>
            <person name="Clarke A.K."/>
        </authorList>
    </citation>
    <scope>NUCLEOTIDE SEQUENCE [LARGE SCALE GENOMIC DNA]</scope>
    <source>
        <strain evidence="6 7">SMS3</strain>
    </source>
</reference>
<dbReference type="PANTHER" id="PTHR30427:SF1">
    <property type="entry name" value="TRANSCRIPTIONAL ACTIVATOR PROTEIN LYSR"/>
    <property type="match status" value="1"/>
</dbReference>
<keyword evidence="4" id="KW-0804">Transcription</keyword>
<name>A0A222E1R8_9RHOB</name>
<dbReference type="InterPro" id="IPR036388">
    <property type="entry name" value="WH-like_DNA-bd_sf"/>
</dbReference>
<dbReference type="InterPro" id="IPR005119">
    <property type="entry name" value="LysR_subst-bd"/>
</dbReference>